<organism evidence="1 2">
    <name type="scientific">Prosthecobacter algae</name>
    <dbReference type="NCBI Taxonomy" id="1144682"/>
    <lineage>
        <taxon>Bacteria</taxon>
        <taxon>Pseudomonadati</taxon>
        <taxon>Verrucomicrobiota</taxon>
        <taxon>Verrucomicrobiia</taxon>
        <taxon>Verrucomicrobiales</taxon>
        <taxon>Verrucomicrobiaceae</taxon>
        <taxon>Prosthecobacter</taxon>
    </lineage>
</organism>
<evidence type="ECO:0000313" key="1">
    <source>
        <dbReference type="EMBL" id="GAA5136359.1"/>
    </source>
</evidence>
<name>A0ABP9NYK4_9BACT</name>
<accession>A0ABP9NYK4</accession>
<gene>
    <name evidence="1" type="ORF">GCM10023213_11240</name>
</gene>
<reference evidence="2" key="1">
    <citation type="journal article" date="2019" name="Int. J. Syst. Evol. Microbiol.">
        <title>The Global Catalogue of Microorganisms (GCM) 10K type strain sequencing project: providing services to taxonomists for standard genome sequencing and annotation.</title>
        <authorList>
            <consortium name="The Broad Institute Genomics Platform"/>
            <consortium name="The Broad Institute Genome Sequencing Center for Infectious Disease"/>
            <person name="Wu L."/>
            <person name="Ma J."/>
        </authorList>
    </citation>
    <scope>NUCLEOTIDE SEQUENCE [LARGE SCALE GENOMIC DNA]</scope>
    <source>
        <strain evidence="2">JCM 18053</strain>
    </source>
</reference>
<dbReference type="Pfam" id="PF08713">
    <property type="entry name" value="DNA_alkylation"/>
    <property type="match status" value="1"/>
</dbReference>
<dbReference type="Proteomes" id="UP001499852">
    <property type="component" value="Unassembled WGS sequence"/>
</dbReference>
<dbReference type="InterPro" id="IPR014825">
    <property type="entry name" value="DNA_alkylation"/>
</dbReference>
<dbReference type="SUPFAM" id="SSF48371">
    <property type="entry name" value="ARM repeat"/>
    <property type="match status" value="1"/>
</dbReference>
<sequence length="365" mass="41436">MPDPAPALKDWFDPARYRHIAQEVAAIHPGFDSKKFLKQALVDLDSLSLMQRLRRTTESLHATLPADYPRTLEILRQLAPRLGHSFVSLVLPDYIALYGQRHFDLSLEALKFFTPFGSSEFAIRHFLKSDLSRTLAVMETWSRDENDHVRRLASEGCRPRLPWSFRLEPLIADPTPVLPILENLRTDPSLYVRKSVANHLNDITKDHPDLVLDLLHTWPLQENPHTAWIARHALRTLIKKGDPRALALIGASGKPEVKIHHFAASPANIQLGQKLSLELRIESQATTPQRLVVDYGLHYVKKNGSTSAKVFKWKEISLAPGESLTLRRQQTIQDFTTRLHHPGHHAVDLQINGETLAQSGFDLVR</sequence>
<proteinExistence type="predicted"/>
<comment type="caution">
    <text evidence="1">The sequence shown here is derived from an EMBL/GenBank/DDBJ whole genome shotgun (WGS) entry which is preliminary data.</text>
</comment>
<dbReference type="EMBL" id="BAABIA010000002">
    <property type="protein sequence ID" value="GAA5136359.1"/>
    <property type="molecule type" value="Genomic_DNA"/>
</dbReference>
<evidence type="ECO:0000313" key="2">
    <source>
        <dbReference type="Proteomes" id="UP001499852"/>
    </source>
</evidence>
<dbReference type="Gene3D" id="1.25.40.290">
    <property type="entry name" value="ARM repeat domains"/>
    <property type="match status" value="1"/>
</dbReference>
<keyword evidence="2" id="KW-1185">Reference proteome</keyword>
<dbReference type="RefSeq" id="WP_345735626.1">
    <property type="nucleotide sequence ID" value="NZ_BAABIA010000002.1"/>
</dbReference>
<dbReference type="InterPro" id="IPR016024">
    <property type="entry name" value="ARM-type_fold"/>
</dbReference>
<protein>
    <submittedName>
        <fullName evidence="1">DNA alkylation repair protein</fullName>
    </submittedName>
</protein>